<dbReference type="InterPro" id="IPR007569">
    <property type="entry name" value="DUF559"/>
</dbReference>
<gene>
    <name evidence="2" type="ORF">GCM10022381_25060</name>
</gene>
<reference evidence="3" key="1">
    <citation type="journal article" date="2019" name="Int. J. Syst. Evol. Microbiol.">
        <title>The Global Catalogue of Microorganisms (GCM) 10K type strain sequencing project: providing services to taxonomists for standard genome sequencing and annotation.</title>
        <authorList>
            <consortium name="The Broad Institute Genomics Platform"/>
            <consortium name="The Broad Institute Genome Sequencing Center for Infectious Disease"/>
            <person name="Wu L."/>
            <person name="Ma J."/>
        </authorList>
    </citation>
    <scope>NUCLEOTIDE SEQUENCE [LARGE SCALE GENOMIC DNA]</scope>
    <source>
        <strain evidence="3">JCM 17021</strain>
    </source>
</reference>
<dbReference type="EMBL" id="BAABCN010000007">
    <property type="protein sequence ID" value="GAA3881806.1"/>
    <property type="molecule type" value="Genomic_DNA"/>
</dbReference>
<comment type="caution">
    <text evidence="2">The sequence shown here is derived from an EMBL/GenBank/DDBJ whole genome shotgun (WGS) entry which is preliminary data.</text>
</comment>
<feature type="domain" description="DUF559" evidence="1">
    <location>
        <begin position="228"/>
        <end position="285"/>
    </location>
</feature>
<dbReference type="Gene3D" id="3.40.960.10">
    <property type="entry name" value="VSR Endonuclease"/>
    <property type="match status" value="1"/>
</dbReference>
<proteinExistence type="predicted"/>
<protein>
    <recommendedName>
        <fullName evidence="1">DUF559 domain-containing protein</fullName>
    </recommendedName>
</protein>
<dbReference type="Proteomes" id="UP001501803">
    <property type="component" value="Unassembled WGS sequence"/>
</dbReference>
<evidence type="ECO:0000259" key="1">
    <source>
        <dbReference type="Pfam" id="PF04480"/>
    </source>
</evidence>
<keyword evidence="3" id="KW-1185">Reference proteome</keyword>
<organism evidence="2 3">
    <name type="scientific">Leifsonia kafniensis</name>
    <dbReference type="NCBI Taxonomy" id="475957"/>
    <lineage>
        <taxon>Bacteria</taxon>
        <taxon>Bacillati</taxon>
        <taxon>Actinomycetota</taxon>
        <taxon>Actinomycetes</taxon>
        <taxon>Micrococcales</taxon>
        <taxon>Microbacteriaceae</taxon>
        <taxon>Leifsonia</taxon>
    </lineage>
</organism>
<accession>A0ABP7KM53</accession>
<evidence type="ECO:0000313" key="3">
    <source>
        <dbReference type="Proteomes" id="UP001501803"/>
    </source>
</evidence>
<evidence type="ECO:0000313" key="2">
    <source>
        <dbReference type="EMBL" id="GAA3881806.1"/>
    </source>
</evidence>
<name>A0ABP7KM53_9MICO</name>
<sequence length="293" mass="32360">MVSVTKTLNARGGVARRRELLSDGVGAKQLAAAVHLGRILRVRRGWYALPNLNPDLIKAVRVGGRLACVSAARHYGWAVGEDVGLHICVAANASRLHSPHNPAERMSPDGSPGITLHWEKKKSVRTTARWVTSRRETVLQLASCQSPELAVAAFDSFMHLDPVRSAELPDWLAELPRYILDQFESCSALCESFLESIGRIRLAREGLHGEHQVKITGVGRVDLLVNGWLVIEWDGLEHHDNGAAHDEDCHRDAVLASLGYRTLRFTYAMVMHEWYLVIAAIRAVLAGGRPARP</sequence>
<dbReference type="Pfam" id="PF04480">
    <property type="entry name" value="DUF559"/>
    <property type="match status" value="1"/>
</dbReference>